<sequence>MIDAHCDLLYQLWLHNYDVNFSDNLQFDLTKWRNSPVKIQAFSTFVPDNVPANQQFNVALKMVEIFYEKIIYPNPDIIPIQSKSDIENLEENQLGAILTLEGCHPIGNDINKLIRLIDEGVRIVGLTWNNSNAVADSITSHNNKGVSRFGEDVIQLLNEEMIWTDVSHLSVQGFYDVIEQADHVIASHSNAAHICPHPRNLTDHQIKSIIDRDGLIGVTFVPEFTKEADIVTIPDLIRHIDYFIEMGASDQLCFGSDFDGITNTIVGLENVLGFHRIKSYLTEHYSKSIVEKITRQNFINKFPRIK</sequence>
<gene>
    <name evidence="1" type="ordered locus">AXY_14310</name>
</gene>
<dbReference type="GO" id="GO:0006508">
    <property type="term" value="P:proteolysis"/>
    <property type="evidence" value="ECO:0007669"/>
    <property type="project" value="InterPro"/>
</dbReference>
<dbReference type="PANTHER" id="PTHR10443:SF12">
    <property type="entry name" value="DIPEPTIDASE"/>
    <property type="match status" value="1"/>
</dbReference>
<dbReference type="Gene3D" id="3.20.20.140">
    <property type="entry name" value="Metal-dependent hydrolases"/>
    <property type="match status" value="1"/>
</dbReference>
<dbReference type="GO" id="GO:0070573">
    <property type="term" value="F:metallodipeptidase activity"/>
    <property type="evidence" value="ECO:0007669"/>
    <property type="project" value="InterPro"/>
</dbReference>
<name>K0J7L2_AMPXN</name>
<reference evidence="1 2" key="1">
    <citation type="submission" date="2011-01" db="EMBL/GenBank/DDBJ databases">
        <title>Whole genome sequence of Amphibacillus xylinus NBRC 15112.</title>
        <authorList>
            <person name="Nakazawa H."/>
            <person name="Katano Y."/>
            <person name="Nakamura S."/>
            <person name="Sasagawa M."/>
            <person name="Fukada J."/>
            <person name="Arai T."/>
            <person name="Sasakura N."/>
            <person name="Mochizuki D."/>
            <person name="Hosoyama A."/>
            <person name="Harada K."/>
            <person name="Horikawa H."/>
            <person name="Kato Y."/>
            <person name="Harada T."/>
            <person name="Sasaki K."/>
            <person name="Sekiguchi M."/>
            <person name="Hodoyama M."/>
            <person name="Nishiko R."/>
            <person name="Narita H."/>
            <person name="Hanamaki A."/>
            <person name="Hata C."/>
            <person name="Konno Y."/>
            <person name="Niimura Y."/>
            <person name="Yamazaki S."/>
            <person name="Fujita N."/>
        </authorList>
    </citation>
    <scope>NUCLEOTIDE SEQUENCE [LARGE SCALE GENOMIC DNA]</scope>
    <source>
        <strain evidence="2">ATCC 51415 / DSM 6626 / JCM 7361 / LMG 17667 / NBRC 15112 / Ep01</strain>
    </source>
</reference>
<accession>K0J7L2</accession>
<dbReference type="SUPFAM" id="SSF51556">
    <property type="entry name" value="Metallo-dependent hydrolases"/>
    <property type="match status" value="1"/>
</dbReference>
<dbReference type="STRING" id="698758.AXY_14310"/>
<dbReference type="InterPro" id="IPR032466">
    <property type="entry name" value="Metal_Hydrolase"/>
</dbReference>
<dbReference type="InterPro" id="IPR008257">
    <property type="entry name" value="Pept_M19"/>
</dbReference>
<dbReference type="Proteomes" id="UP000006294">
    <property type="component" value="Chromosome"/>
</dbReference>
<dbReference type="RefSeq" id="WP_015010163.1">
    <property type="nucleotide sequence ID" value="NC_018704.1"/>
</dbReference>
<proteinExistence type="predicted"/>
<keyword evidence="2" id="KW-1185">Reference proteome</keyword>
<dbReference type="OrthoDB" id="9804920at2"/>
<evidence type="ECO:0000313" key="2">
    <source>
        <dbReference type="Proteomes" id="UP000006294"/>
    </source>
</evidence>
<dbReference type="Pfam" id="PF01244">
    <property type="entry name" value="Peptidase_M19"/>
    <property type="match status" value="1"/>
</dbReference>
<dbReference type="HOGENOM" id="CLU_031404_2_1_9"/>
<dbReference type="KEGG" id="axl:AXY_14310"/>
<dbReference type="PROSITE" id="PS51365">
    <property type="entry name" value="RENAL_DIPEPTIDASE_2"/>
    <property type="match status" value="1"/>
</dbReference>
<evidence type="ECO:0000313" key="1">
    <source>
        <dbReference type="EMBL" id="BAM47563.1"/>
    </source>
</evidence>
<dbReference type="EMBL" id="AP012050">
    <property type="protein sequence ID" value="BAM47563.1"/>
    <property type="molecule type" value="Genomic_DNA"/>
</dbReference>
<dbReference type="CDD" id="cd01301">
    <property type="entry name" value="rDP_like"/>
    <property type="match status" value="1"/>
</dbReference>
<dbReference type="PANTHER" id="PTHR10443">
    <property type="entry name" value="MICROSOMAL DIPEPTIDASE"/>
    <property type="match status" value="1"/>
</dbReference>
<dbReference type="AlphaFoldDB" id="K0J7L2"/>
<dbReference type="eggNOG" id="COG2355">
    <property type="taxonomic scope" value="Bacteria"/>
</dbReference>
<protein>
    <submittedName>
        <fullName evidence="1">Dipeptidase</fullName>
    </submittedName>
</protein>
<organism evidence="1 2">
    <name type="scientific">Amphibacillus xylanus (strain ATCC 51415 / DSM 6626 / JCM 7361 / LMG 17667 / NBRC 15112 / Ep01)</name>
    <dbReference type="NCBI Taxonomy" id="698758"/>
    <lineage>
        <taxon>Bacteria</taxon>
        <taxon>Bacillati</taxon>
        <taxon>Bacillota</taxon>
        <taxon>Bacilli</taxon>
        <taxon>Bacillales</taxon>
        <taxon>Bacillaceae</taxon>
        <taxon>Amphibacillus</taxon>
    </lineage>
</organism>